<name>A0A6P8HMX1_ACTTE</name>
<dbReference type="InterPro" id="IPR000421">
    <property type="entry name" value="FA58C"/>
</dbReference>
<feature type="signal peptide" evidence="1">
    <location>
        <begin position="1"/>
        <end position="15"/>
    </location>
</feature>
<dbReference type="InterPro" id="IPR008979">
    <property type="entry name" value="Galactose-bd-like_sf"/>
</dbReference>
<protein>
    <submittedName>
        <fullName evidence="4">Uncharacterized protein LOC116291022</fullName>
    </submittedName>
</protein>
<dbReference type="KEGG" id="aten:116291022"/>
<dbReference type="InParanoid" id="A0A6P8HMX1"/>
<evidence type="ECO:0000313" key="4">
    <source>
        <dbReference type="RefSeq" id="XP_031554005.1"/>
    </source>
</evidence>
<dbReference type="GeneID" id="116291022"/>
<dbReference type="SUPFAM" id="SSF49785">
    <property type="entry name" value="Galactose-binding domain-like"/>
    <property type="match status" value="1"/>
</dbReference>
<dbReference type="RefSeq" id="XP_031554005.1">
    <property type="nucleotide sequence ID" value="XM_031698145.1"/>
</dbReference>
<evidence type="ECO:0000256" key="1">
    <source>
        <dbReference type="SAM" id="SignalP"/>
    </source>
</evidence>
<sequence>MIFVLLALFVASAVSLDLNREGCGSLLKGATFSATSGNAGFPSLCNKPWIPKSLDNDQKLTVDLGEAASISRVLFAGDPTKPDTTNQIKLFYSNDGNTWDCISNGSPSPCRPFYSNRPPPVKGSDVNEVDLPTVIKARYFRFQPLEPSPKYRDGSSSLRVDLIGCRE</sequence>
<dbReference type="OrthoDB" id="10275258at2759"/>
<dbReference type="Gene3D" id="2.60.120.260">
    <property type="entry name" value="Galactose-binding domain-like"/>
    <property type="match status" value="1"/>
</dbReference>
<dbReference type="Pfam" id="PF00754">
    <property type="entry name" value="F5_F8_type_C"/>
    <property type="match status" value="1"/>
</dbReference>
<dbReference type="AlphaFoldDB" id="A0A6P8HMX1"/>
<organism evidence="3 4">
    <name type="scientific">Actinia tenebrosa</name>
    <name type="common">Australian red waratah sea anemone</name>
    <dbReference type="NCBI Taxonomy" id="6105"/>
    <lineage>
        <taxon>Eukaryota</taxon>
        <taxon>Metazoa</taxon>
        <taxon>Cnidaria</taxon>
        <taxon>Anthozoa</taxon>
        <taxon>Hexacorallia</taxon>
        <taxon>Actiniaria</taxon>
        <taxon>Actiniidae</taxon>
        <taxon>Actinia</taxon>
    </lineage>
</organism>
<dbReference type="Proteomes" id="UP000515163">
    <property type="component" value="Unplaced"/>
</dbReference>
<feature type="domain" description="F5/8 type C" evidence="2">
    <location>
        <begin position="49"/>
        <end position="165"/>
    </location>
</feature>
<accession>A0A6P8HMX1</accession>
<keyword evidence="1" id="KW-0732">Signal</keyword>
<proteinExistence type="predicted"/>
<gene>
    <name evidence="4" type="primary">LOC116291022</name>
</gene>
<dbReference type="PROSITE" id="PS50022">
    <property type="entry name" value="FA58C_3"/>
    <property type="match status" value="1"/>
</dbReference>
<evidence type="ECO:0000313" key="3">
    <source>
        <dbReference type="Proteomes" id="UP000515163"/>
    </source>
</evidence>
<reference evidence="4" key="1">
    <citation type="submission" date="2025-08" db="UniProtKB">
        <authorList>
            <consortium name="RefSeq"/>
        </authorList>
    </citation>
    <scope>IDENTIFICATION</scope>
    <source>
        <tissue evidence="4">Tentacle</tissue>
    </source>
</reference>
<evidence type="ECO:0000259" key="2">
    <source>
        <dbReference type="PROSITE" id="PS50022"/>
    </source>
</evidence>
<feature type="chain" id="PRO_5028088923" evidence="1">
    <location>
        <begin position="16"/>
        <end position="167"/>
    </location>
</feature>
<keyword evidence="3" id="KW-1185">Reference proteome</keyword>